<proteinExistence type="predicted"/>
<feature type="transmembrane region" description="Helical" evidence="1">
    <location>
        <begin position="204"/>
        <end position="223"/>
    </location>
</feature>
<evidence type="ECO:0008006" key="4">
    <source>
        <dbReference type="Google" id="ProtNLM"/>
    </source>
</evidence>
<dbReference type="Proteomes" id="UP000321337">
    <property type="component" value="Unassembled WGS sequence"/>
</dbReference>
<feature type="transmembrane region" description="Helical" evidence="1">
    <location>
        <begin position="235"/>
        <end position="260"/>
    </location>
</feature>
<keyword evidence="1" id="KW-0472">Membrane</keyword>
<reference evidence="2 3" key="1">
    <citation type="submission" date="2019-07" db="EMBL/GenBank/DDBJ databases">
        <title>Whole genome shotgun sequence of Thiobacillus plumbophilus NBRC 107929.</title>
        <authorList>
            <person name="Hosoyama A."/>
            <person name="Uohara A."/>
            <person name="Ohji S."/>
            <person name="Ichikawa N."/>
        </authorList>
    </citation>
    <scope>NUCLEOTIDE SEQUENCE [LARGE SCALE GENOMIC DNA]</scope>
    <source>
        <strain evidence="2 3">NBRC 107929</strain>
    </source>
</reference>
<name>A0A512L785_9PROT</name>
<organism evidence="2 3">
    <name type="scientific">Sulfuriferula plumbiphila</name>
    <dbReference type="NCBI Taxonomy" id="171865"/>
    <lineage>
        <taxon>Bacteria</taxon>
        <taxon>Pseudomonadati</taxon>
        <taxon>Pseudomonadota</taxon>
        <taxon>Betaproteobacteria</taxon>
        <taxon>Nitrosomonadales</taxon>
        <taxon>Sulfuricellaceae</taxon>
        <taxon>Sulfuriferula</taxon>
    </lineage>
</organism>
<evidence type="ECO:0000313" key="2">
    <source>
        <dbReference type="EMBL" id="GEP30011.1"/>
    </source>
</evidence>
<sequence>MRFSTLTSGIALPRPDTLASTQLVSVILIASTTYQALLALIHTHVFRITSSLVGLAEFFIYLACVVVLSRRIRPEIVITALLVAAYLFVLAILRNEVELRGFRDVMIPILFYWLGRNVGDIHYADRILKRVIGIVLFFGFFELFFLDWYSRLFDIFSYYVSLGSIATSTNFIKDSTLSLNGLRPEGIGRTILPALFGSHRISSVFLEPVSLGNFAVIVAAWGLSKQREESREMLFFVGAAVIMIALADSRYGMVTVALLVIMRLLPLGRARIVVSMLPLLSMLMLVVIGLFFRGQYADNILGRLYVSGKTLLNFNAEMVLGLAGFNVFFGDMGYASLMTRIGILLCIFLWFAFWMIRMQDERGNRFRIYIAVYMSLILCVSGTSLLALKSAGILWFLVGSYARREDSKPATVPRSAIHRPAAGEGVSYAH</sequence>
<dbReference type="AlphaFoldDB" id="A0A512L785"/>
<evidence type="ECO:0000256" key="1">
    <source>
        <dbReference type="SAM" id="Phobius"/>
    </source>
</evidence>
<dbReference type="EMBL" id="BKAD01000010">
    <property type="protein sequence ID" value="GEP30011.1"/>
    <property type="molecule type" value="Genomic_DNA"/>
</dbReference>
<protein>
    <recommendedName>
        <fullName evidence="4">Polysaccharide polymerase</fullName>
    </recommendedName>
</protein>
<feature type="transmembrane region" description="Helical" evidence="1">
    <location>
        <begin position="272"/>
        <end position="292"/>
    </location>
</feature>
<feature type="transmembrane region" description="Helical" evidence="1">
    <location>
        <begin position="312"/>
        <end position="330"/>
    </location>
</feature>
<feature type="transmembrane region" description="Helical" evidence="1">
    <location>
        <begin position="337"/>
        <end position="356"/>
    </location>
</feature>
<dbReference type="RefSeq" id="WP_147071672.1">
    <property type="nucleotide sequence ID" value="NZ_AP021884.1"/>
</dbReference>
<feature type="transmembrane region" description="Helical" evidence="1">
    <location>
        <begin position="48"/>
        <end position="69"/>
    </location>
</feature>
<gene>
    <name evidence="2" type="ORF">TPL01_11490</name>
</gene>
<evidence type="ECO:0000313" key="3">
    <source>
        <dbReference type="Proteomes" id="UP000321337"/>
    </source>
</evidence>
<feature type="transmembrane region" description="Helical" evidence="1">
    <location>
        <begin position="76"/>
        <end position="93"/>
    </location>
</feature>
<accession>A0A512L785</accession>
<dbReference type="OrthoDB" id="7059147at2"/>
<feature type="transmembrane region" description="Helical" evidence="1">
    <location>
        <begin position="21"/>
        <end position="42"/>
    </location>
</feature>
<feature type="transmembrane region" description="Helical" evidence="1">
    <location>
        <begin position="368"/>
        <end position="398"/>
    </location>
</feature>
<comment type="caution">
    <text evidence="2">The sequence shown here is derived from an EMBL/GenBank/DDBJ whole genome shotgun (WGS) entry which is preliminary data.</text>
</comment>
<keyword evidence="1" id="KW-0812">Transmembrane</keyword>
<keyword evidence="3" id="KW-1185">Reference proteome</keyword>
<keyword evidence="1" id="KW-1133">Transmembrane helix</keyword>
<feature type="transmembrane region" description="Helical" evidence="1">
    <location>
        <begin position="127"/>
        <end position="149"/>
    </location>
</feature>